<evidence type="ECO:0000256" key="1">
    <source>
        <dbReference type="SAM" id="Phobius"/>
    </source>
</evidence>
<comment type="caution">
    <text evidence="2">The sequence shown here is derived from an EMBL/GenBank/DDBJ whole genome shotgun (WGS) entry which is preliminary data.</text>
</comment>
<dbReference type="AlphaFoldDB" id="A0AAE4C8C8"/>
<reference evidence="2" key="1">
    <citation type="submission" date="2023-07" db="EMBL/GenBank/DDBJ databases">
        <title>Sequencing the genomes of 1000 actinobacteria strains.</title>
        <authorList>
            <person name="Klenk H.-P."/>
        </authorList>
    </citation>
    <scope>NUCLEOTIDE SEQUENCE</scope>
    <source>
        <strain evidence="2">DSM 44707</strain>
    </source>
</reference>
<sequence>MILASVGLGAYLVLLSAADSVSAPRWAPVAAGLFIVGLLVGWTVMHFVNTSRAARGRRLLEDGRGDVAGTLVLRRGGLAEVGFLRRMKVRVDGDLVAMLPHNGEVSVDLAPGEYEISARIGSFGGEPLRVPINEGATVAVRLSAEIPADLALGVPRASIRAELI</sequence>
<organism evidence="2 3">
    <name type="scientific">Catenuloplanes atrovinosus</name>
    <dbReference type="NCBI Taxonomy" id="137266"/>
    <lineage>
        <taxon>Bacteria</taxon>
        <taxon>Bacillati</taxon>
        <taxon>Actinomycetota</taxon>
        <taxon>Actinomycetes</taxon>
        <taxon>Micromonosporales</taxon>
        <taxon>Micromonosporaceae</taxon>
        <taxon>Catenuloplanes</taxon>
    </lineage>
</organism>
<evidence type="ECO:0000313" key="3">
    <source>
        <dbReference type="Proteomes" id="UP001183643"/>
    </source>
</evidence>
<dbReference type="Proteomes" id="UP001183643">
    <property type="component" value="Unassembled WGS sequence"/>
</dbReference>
<accession>A0AAE4C8C8</accession>
<keyword evidence="1" id="KW-1133">Transmembrane helix</keyword>
<dbReference type="EMBL" id="JAVDYB010000001">
    <property type="protein sequence ID" value="MDR7273644.1"/>
    <property type="molecule type" value="Genomic_DNA"/>
</dbReference>
<keyword evidence="1" id="KW-0472">Membrane</keyword>
<keyword evidence="3" id="KW-1185">Reference proteome</keyword>
<protein>
    <submittedName>
        <fullName evidence="2">Uncharacterized protein</fullName>
    </submittedName>
</protein>
<feature type="transmembrane region" description="Helical" evidence="1">
    <location>
        <begin position="30"/>
        <end position="48"/>
    </location>
</feature>
<name>A0AAE4C8C8_9ACTN</name>
<evidence type="ECO:0000313" key="2">
    <source>
        <dbReference type="EMBL" id="MDR7273644.1"/>
    </source>
</evidence>
<proteinExistence type="predicted"/>
<keyword evidence="1" id="KW-0812">Transmembrane</keyword>
<gene>
    <name evidence="2" type="ORF">J2S41_000422</name>
</gene>
<dbReference type="RefSeq" id="WP_310362293.1">
    <property type="nucleotide sequence ID" value="NZ_JAVDYB010000001.1"/>
</dbReference>